<keyword evidence="1" id="KW-1133">Transmembrane helix</keyword>
<feature type="transmembrane region" description="Helical" evidence="1">
    <location>
        <begin position="293"/>
        <end position="311"/>
    </location>
</feature>
<feature type="transmembrane region" description="Helical" evidence="1">
    <location>
        <begin position="12"/>
        <end position="33"/>
    </location>
</feature>
<organism evidence="2 3">
    <name type="scientific">Sphingobium olei</name>
    <dbReference type="NCBI Taxonomy" id="420955"/>
    <lineage>
        <taxon>Bacteria</taxon>
        <taxon>Pseudomonadati</taxon>
        <taxon>Pseudomonadota</taxon>
        <taxon>Alphaproteobacteria</taxon>
        <taxon>Sphingomonadales</taxon>
        <taxon>Sphingomonadaceae</taxon>
        <taxon>Sphingobium</taxon>
    </lineage>
</organism>
<feature type="transmembrane region" description="Helical" evidence="1">
    <location>
        <begin position="90"/>
        <end position="110"/>
    </location>
</feature>
<sequence>MLNASPASRSHGVRLSSGLLILAATLIVCLLAIDRQSFWMDELGTWQYVGVHGLRAWFRGFLAIRNSDGQLPLYHFLAFGWSRLFGSAEIALRSLNAALLLVGMAAIGWTRGLPRDLVTRWALLLLCNCFVWAYLNEARPYVMLVSGSIFLTLALLRAWTMRGEAGVPAMGPVAMLFLTGALLSFGASPIAAPFIAAHMAAILWLHGWRGIAGLRRMGAGPILYALACLMAAGVITALILFSMAKGATPETRNSTSIATMLFGFLEVMGAGGYVPGRDLLRVAGVHALAGWQWGMLALLSAAWAATVLAALAGRHRALVLILAGLTGFSMLCVIGAGYGIGFRIVGRHFAFAAPPMMLVMAMGCERLAQGRRWVVPALALLLLGSTAAFRLDSAHRKDDTAAAAALVKAAQAQGETSWWVGGYLVPLYFDVPTRSFDRTVQAGIGAIKAEGQDDWAASMERLPSPTLILVERPEVNDAHGSFARYAARHGLTYRVAMRGYVAYRAP</sequence>
<evidence type="ECO:0000313" key="3">
    <source>
        <dbReference type="Proteomes" id="UP001597203"/>
    </source>
</evidence>
<dbReference type="EMBL" id="JBHTLS010000134">
    <property type="protein sequence ID" value="MFD1107071.1"/>
    <property type="molecule type" value="Genomic_DNA"/>
</dbReference>
<feature type="transmembrane region" description="Helical" evidence="1">
    <location>
        <begin position="255"/>
        <end position="273"/>
    </location>
</feature>
<comment type="caution">
    <text evidence="2">The sequence shown here is derived from an EMBL/GenBank/DDBJ whole genome shotgun (WGS) entry which is preliminary data.</text>
</comment>
<keyword evidence="1" id="KW-0812">Transmembrane</keyword>
<evidence type="ECO:0008006" key="4">
    <source>
        <dbReference type="Google" id="ProtNLM"/>
    </source>
</evidence>
<accession>A0ABW3P294</accession>
<dbReference type="Proteomes" id="UP001597203">
    <property type="component" value="Unassembled WGS sequence"/>
</dbReference>
<evidence type="ECO:0000256" key="1">
    <source>
        <dbReference type="SAM" id="Phobius"/>
    </source>
</evidence>
<feature type="transmembrane region" description="Helical" evidence="1">
    <location>
        <begin position="222"/>
        <end position="243"/>
    </location>
</feature>
<proteinExistence type="predicted"/>
<keyword evidence="3" id="KW-1185">Reference proteome</keyword>
<feature type="transmembrane region" description="Helical" evidence="1">
    <location>
        <begin position="172"/>
        <end position="202"/>
    </location>
</feature>
<feature type="transmembrane region" description="Helical" evidence="1">
    <location>
        <begin position="141"/>
        <end position="160"/>
    </location>
</feature>
<feature type="transmembrane region" description="Helical" evidence="1">
    <location>
        <begin position="318"/>
        <end position="338"/>
    </location>
</feature>
<reference evidence="3" key="1">
    <citation type="journal article" date="2019" name="Int. J. Syst. Evol. Microbiol.">
        <title>The Global Catalogue of Microorganisms (GCM) 10K type strain sequencing project: providing services to taxonomists for standard genome sequencing and annotation.</title>
        <authorList>
            <consortium name="The Broad Institute Genomics Platform"/>
            <consortium name="The Broad Institute Genome Sequencing Center for Infectious Disease"/>
            <person name="Wu L."/>
            <person name="Ma J."/>
        </authorList>
    </citation>
    <scope>NUCLEOTIDE SEQUENCE [LARGE SCALE GENOMIC DNA]</scope>
    <source>
        <strain evidence="3">CCUG 54329</strain>
    </source>
</reference>
<gene>
    <name evidence="2" type="ORF">ACFQ24_19580</name>
</gene>
<dbReference type="RefSeq" id="WP_380914291.1">
    <property type="nucleotide sequence ID" value="NZ_JBHTLS010000134.1"/>
</dbReference>
<keyword evidence="1" id="KW-0472">Membrane</keyword>
<protein>
    <recommendedName>
        <fullName evidence="4">Glycosyltransferase RgtA/B/C/D-like domain-containing protein</fullName>
    </recommendedName>
</protein>
<evidence type="ECO:0000313" key="2">
    <source>
        <dbReference type="EMBL" id="MFD1107071.1"/>
    </source>
</evidence>
<feature type="transmembrane region" description="Helical" evidence="1">
    <location>
        <begin position="117"/>
        <end position="135"/>
    </location>
</feature>
<name>A0ABW3P294_9SPHN</name>